<dbReference type="InterPro" id="IPR011990">
    <property type="entry name" value="TPR-like_helical_dom_sf"/>
</dbReference>
<dbReference type="OrthoDB" id="6306375at2"/>
<dbReference type="PANTHER" id="PTHR11102:SF160">
    <property type="entry name" value="ERAD-ASSOCIATED E3 UBIQUITIN-PROTEIN LIGASE COMPONENT HRD3"/>
    <property type="match status" value="1"/>
</dbReference>
<dbReference type="EMBL" id="LJTC01000016">
    <property type="protein sequence ID" value="KPM79718.1"/>
    <property type="molecule type" value="Genomic_DNA"/>
</dbReference>
<keyword evidence="1" id="KW-1133">Transmembrane helix</keyword>
<dbReference type="AlphaFoldDB" id="A0A0P7DR66"/>
<evidence type="ECO:0000256" key="1">
    <source>
        <dbReference type="SAM" id="Phobius"/>
    </source>
</evidence>
<dbReference type="STRING" id="570156.AOG27_19550"/>
<dbReference type="PATRIC" id="fig|570156.3.peg.1836"/>
<dbReference type="SMART" id="SM00671">
    <property type="entry name" value="SEL1"/>
    <property type="match status" value="1"/>
</dbReference>
<dbReference type="Pfam" id="PF08238">
    <property type="entry name" value="Sel1"/>
    <property type="match status" value="1"/>
</dbReference>
<protein>
    <submittedName>
        <fullName evidence="3">Tetratricopeptide repeat protein</fullName>
    </submittedName>
</protein>
<dbReference type="EMBL" id="JAQPZS010000019">
    <property type="protein sequence ID" value="MEJ6497707.1"/>
    <property type="molecule type" value="Genomic_DNA"/>
</dbReference>
<dbReference type="Gene3D" id="1.25.40.10">
    <property type="entry name" value="Tetratricopeptide repeat domain"/>
    <property type="match status" value="1"/>
</dbReference>
<dbReference type="RefSeq" id="WP_054554674.1">
    <property type="nucleotide sequence ID" value="NZ_JAQPZS010000019.1"/>
</dbReference>
<reference evidence="3 5" key="2">
    <citation type="submission" date="2023-01" db="EMBL/GenBank/DDBJ databases">
        <title>Trichodesmium-associated heterotrophic epibiont bacteria.</title>
        <authorList>
            <person name="Cleveland C.S."/>
            <person name="Webb E.A."/>
        </authorList>
    </citation>
    <scope>NUCLEOTIDE SEQUENCE [LARGE SCALE GENOMIC DNA]</scope>
    <source>
        <strain evidence="3 5">USCH2</strain>
    </source>
</reference>
<dbReference type="SUPFAM" id="SSF81901">
    <property type="entry name" value="HCP-like"/>
    <property type="match status" value="1"/>
</dbReference>
<evidence type="ECO:0000313" key="5">
    <source>
        <dbReference type="Proteomes" id="UP001377972"/>
    </source>
</evidence>
<dbReference type="PANTHER" id="PTHR11102">
    <property type="entry name" value="SEL-1-LIKE PROTEIN"/>
    <property type="match status" value="1"/>
</dbReference>
<dbReference type="InterPro" id="IPR050767">
    <property type="entry name" value="Sel1_AlgK"/>
</dbReference>
<accession>A0A0P7DR66</accession>
<comment type="caution">
    <text evidence="2">The sequence shown here is derived from an EMBL/GenBank/DDBJ whole genome shotgun (WGS) entry which is preliminary data.</text>
</comment>
<name>A0A0P7DR66_9GAMM</name>
<keyword evidence="5" id="KW-1185">Reference proteome</keyword>
<evidence type="ECO:0000313" key="2">
    <source>
        <dbReference type="EMBL" id="KPM79718.1"/>
    </source>
</evidence>
<evidence type="ECO:0000313" key="3">
    <source>
        <dbReference type="EMBL" id="MEJ6497707.1"/>
    </source>
</evidence>
<keyword evidence="1" id="KW-0812">Transmembrane</keyword>
<feature type="transmembrane region" description="Helical" evidence="1">
    <location>
        <begin position="76"/>
        <end position="95"/>
    </location>
</feature>
<sequence length="318" mass="36703">MLLFNTAPADVFYKKQKTCPHCHSEHYSLSNHSKVLRFTILPIMPLSINYQRQCDDCGYVTPAPWYSLPALELASFIKYFIGLFIIVYLLVKALIGANEQTENEQTYLNEPKLFDTYFVYSDKFTGKPKRINNLKVAQLVELDDKNMTFRVANYTYKYNKDIEIAMRTSMLVQDDYFSSKTLTFSKSQIQQLYDEGSIYKIMRPELYSLFGGFVMHPPRPKPLYTGVKLDKHNQEGITYFKDGLYEEALKSFTLSAEDGYSWGQLNLGQMYRDGQGTNVNNEKAAYWLNKATLQGNPKAKVELAELCLSYDCSKLNTQ</sequence>
<evidence type="ECO:0000313" key="4">
    <source>
        <dbReference type="Proteomes" id="UP000050378"/>
    </source>
</evidence>
<proteinExistence type="predicted"/>
<dbReference type="Proteomes" id="UP000050378">
    <property type="component" value="Unassembled WGS sequence"/>
</dbReference>
<gene>
    <name evidence="2" type="ORF">AOG27_19550</name>
    <name evidence="3" type="ORF">PQI24_16805</name>
</gene>
<dbReference type="Proteomes" id="UP001377972">
    <property type="component" value="Unassembled WGS sequence"/>
</dbReference>
<reference evidence="2 4" key="1">
    <citation type="submission" date="2015-09" db="EMBL/GenBank/DDBJ databases">
        <title>Draft Genome Sequence of Pseudoalteromonas lipolytica UCD-48B.</title>
        <authorList>
            <person name="Krusor M."/>
            <person name="Coil D.A."/>
            <person name="Lang J.M."/>
            <person name="Eisen J.A."/>
            <person name="Alexiev A."/>
        </authorList>
    </citation>
    <scope>NUCLEOTIDE SEQUENCE [LARGE SCALE GENOMIC DNA]</scope>
    <source>
        <strain evidence="2 4">UCD-48B</strain>
    </source>
</reference>
<keyword evidence="1" id="KW-0472">Membrane</keyword>
<dbReference type="InterPro" id="IPR006597">
    <property type="entry name" value="Sel1-like"/>
</dbReference>
<organism evidence="2 4">
    <name type="scientific">Pseudoalteromonas lipolytica</name>
    <dbReference type="NCBI Taxonomy" id="570156"/>
    <lineage>
        <taxon>Bacteria</taxon>
        <taxon>Pseudomonadati</taxon>
        <taxon>Pseudomonadota</taxon>
        <taxon>Gammaproteobacteria</taxon>
        <taxon>Alteromonadales</taxon>
        <taxon>Pseudoalteromonadaceae</taxon>
        <taxon>Pseudoalteromonas</taxon>
    </lineage>
</organism>